<proteinExistence type="predicted"/>
<reference evidence="4" key="1">
    <citation type="submission" date="2022-10" db="EMBL/GenBank/DDBJ databases">
        <title>The complete genomes of actinobacterial strains from the NBC collection.</title>
        <authorList>
            <person name="Joergensen T.S."/>
            <person name="Alvarez Arevalo M."/>
            <person name="Sterndorff E.B."/>
            <person name="Faurdal D."/>
            <person name="Vuksanovic O."/>
            <person name="Mourched A.-S."/>
            <person name="Charusanti P."/>
            <person name="Shaw S."/>
            <person name="Blin K."/>
            <person name="Weber T."/>
        </authorList>
    </citation>
    <scope>NUCLEOTIDE SEQUENCE</scope>
    <source>
        <strain evidence="4">NBC_01256</strain>
    </source>
</reference>
<dbReference type="Proteomes" id="UP001432292">
    <property type="component" value="Chromosome"/>
</dbReference>
<dbReference type="InterPro" id="IPR002104">
    <property type="entry name" value="Integrase_catalytic"/>
</dbReference>
<dbReference type="InterPro" id="IPR011010">
    <property type="entry name" value="DNA_brk_join_enz"/>
</dbReference>
<evidence type="ECO:0000313" key="4">
    <source>
        <dbReference type="EMBL" id="WUS22159.1"/>
    </source>
</evidence>
<keyword evidence="1" id="KW-0233">DNA recombination</keyword>
<dbReference type="Gene3D" id="1.10.443.10">
    <property type="entry name" value="Intergrase catalytic core"/>
    <property type="match status" value="1"/>
</dbReference>
<dbReference type="EMBL" id="CP108473">
    <property type="protein sequence ID" value="WUS22159.1"/>
    <property type="molecule type" value="Genomic_DNA"/>
</dbReference>
<keyword evidence="5" id="KW-1185">Reference proteome</keyword>
<protein>
    <recommendedName>
        <fullName evidence="3">Tyr recombinase domain-containing protein</fullName>
    </recommendedName>
</protein>
<dbReference type="PROSITE" id="PS51898">
    <property type="entry name" value="TYR_RECOMBINASE"/>
    <property type="match status" value="1"/>
</dbReference>
<dbReference type="SUPFAM" id="SSF56349">
    <property type="entry name" value="DNA breaking-rejoining enzymes"/>
    <property type="match status" value="1"/>
</dbReference>
<feature type="domain" description="Tyr recombinase" evidence="3">
    <location>
        <begin position="49"/>
        <end position="199"/>
    </location>
</feature>
<evidence type="ECO:0000256" key="1">
    <source>
        <dbReference type="ARBA" id="ARBA00023172"/>
    </source>
</evidence>
<name>A0ABZ1VFS9_9ACTN</name>
<accession>A0ABZ1VFS9</accession>
<feature type="region of interest" description="Disordered" evidence="2">
    <location>
        <begin position="178"/>
        <end position="199"/>
    </location>
</feature>
<dbReference type="InterPro" id="IPR013762">
    <property type="entry name" value="Integrase-like_cat_sf"/>
</dbReference>
<evidence type="ECO:0000256" key="2">
    <source>
        <dbReference type="SAM" id="MobiDB-lite"/>
    </source>
</evidence>
<evidence type="ECO:0000313" key="5">
    <source>
        <dbReference type="Proteomes" id="UP001432292"/>
    </source>
</evidence>
<organism evidence="4 5">
    <name type="scientific">Streptomyces caniferus</name>
    <dbReference type="NCBI Taxonomy" id="285557"/>
    <lineage>
        <taxon>Bacteria</taxon>
        <taxon>Bacillati</taxon>
        <taxon>Actinomycetota</taxon>
        <taxon>Actinomycetes</taxon>
        <taxon>Kitasatosporales</taxon>
        <taxon>Streptomycetaceae</taxon>
        <taxon>Streptomyces</taxon>
    </lineage>
</organism>
<sequence length="199" mass="22108">MISKKAPAWVMELLYELGDDRDLPAQARGESEGMRYRLRARHRLQEPETAVDRASDQEIVAMFGACRSARDRLIVLLLGRAGLRRGQAAGLRRSDMHLLMDSRALGCAVEGAHVHVVRRENPNRAYSKSRKAFVLPVDFLVVQALDLYMMERHDVLGSGGSDFLLVNLFRQPLGSPVTPEACRSEADRQACDGAASTHP</sequence>
<evidence type="ECO:0000259" key="3">
    <source>
        <dbReference type="PROSITE" id="PS51898"/>
    </source>
</evidence>
<gene>
    <name evidence="4" type="ORF">OG727_07635</name>
</gene>
<dbReference type="RefSeq" id="WP_329127303.1">
    <property type="nucleotide sequence ID" value="NZ_CP108473.1"/>
</dbReference>